<accession>A0A2Z4AKL1</accession>
<dbReference type="EMBL" id="CP029803">
    <property type="protein sequence ID" value="AWT59220.1"/>
    <property type="molecule type" value="Genomic_DNA"/>
</dbReference>
<protein>
    <recommendedName>
        <fullName evidence="2">Cupin type-2 domain-containing protein</fullName>
    </recommendedName>
</protein>
<reference evidence="3 4" key="1">
    <citation type="submission" date="2018-06" db="EMBL/GenBank/DDBJ databases">
        <title>Draft Genome Sequence of a Novel Marine Bacterium Related to the Verrucomicrobia.</title>
        <authorList>
            <person name="Vosseberg J."/>
            <person name="Martijn J."/>
            <person name="Ettema T.J.G."/>
        </authorList>
    </citation>
    <scope>NUCLEOTIDE SEQUENCE [LARGE SCALE GENOMIC DNA]</scope>
    <source>
        <strain evidence="3">TARA_B100001123</strain>
    </source>
</reference>
<dbReference type="InterPro" id="IPR014710">
    <property type="entry name" value="RmlC-like_jellyroll"/>
</dbReference>
<evidence type="ECO:0000259" key="2">
    <source>
        <dbReference type="Pfam" id="PF07883"/>
    </source>
</evidence>
<proteinExistence type="predicted"/>
<dbReference type="PANTHER" id="PTHR35848">
    <property type="entry name" value="OXALATE-BINDING PROTEIN"/>
    <property type="match status" value="1"/>
</dbReference>
<dbReference type="SUPFAM" id="SSF51182">
    <property type="entry name" value="RmlC-like cupins"/>
    <property type="match status" value="1"/>
</dbReference>
<name>A0A2Z4AKL1_9BACT</name>
<dbReference type="Pfam" id="PF07883">
    <property type="entry name" value="Cupin_2"/>
    <property type="match status" value="1"/>
</dbReference>
<dbReference type="InterPro" id="IPR011051">
    <property type="entry name" value="RmlC_Cupin_sf"/>
</dbReference>
<evidence type="ECO:0000256" key="1">
    <source>
        <dbReference type="ARBA" id="ARBA00022723"/>
    </source>
</evidence>
<keyword evidence="1" id="KW-0479">Metal-binding</keyword>
<dbReference type="Gene3D" id="2.60.120.10">
    <property type="entry name" value="Jelly Rolls"/>
    <property type="match status" value="1"/>
</dbReference>
<dbReference type="Proteomes" id="UP000247465">
    <property type="component" value="Chromosome"/>
</dbReference>
<dbReference type="GO" id="GO:0046872">
    <property type="term" value="F:metal ion binding"/>
    <property type="evidence" value="ECO:0007669"/>
    <property type="project" value="UniProtKB-KW"/>
</dbReference>
<organism evidence="3 4">
    <name type="scientific">Candidatus Moanibacter tarae</name>
    <dbReference type="NCBI Taxonomy" id="2200854"/>
    <lineage>
        <taxon>Bacteria</taxon>
        <taxon>Pseudomonadati</taxon>
        <taxon>Verrucomicrobiota</taxon>
        <taxon>Opitutia</taxon>
        <taxon>Puniceicoccales</taxon>
        <taxon>Puniceicoccales incertae sedis</taxon>
        <taxon>Candidatus Moanibacter</taxon>
    </lineage>
</organism>
<dbReference type="InterPro" id="IPR013096">
    <property type="entry name" value="Cupin_2"/>
</dbReference>
<dbReference type="KEGG" id="mtar:DF168_00401"/>
<dbReference type="PANTHER" id="PTHR35848:SF6">
    <property type="entry name" value="CUPIN TYPE-2 DOMAIN-CONTAINING PROTEIN"/>
    <property type="match status" value="1"/>
</dbReference>
<evidence type="ECO:0000313" key="3">
    <source>
        <dbReference type="EMBL" id="AWT59220.1"/>
    </source>
</evidence>
<gene>
    <name evidence="3" type="ORF">DF168_00401</name>
</gene>
<dbReference type="InterPro" id="IPR051610">
    <property type="entry name" value="GPI/OXD"/>
</dbReference>
<evidence type="ECO:0000313" key="4">
    <source>
        <dbReference type="Proteomes" id="UP000247465"/>
    </source>
</evidence>
<sequence>MVIRNWKETIPYVGHETAIVWPIFAGKGAKDRSPEEAPLLGTKGLTLHRMQSKMKGDYHDHEESEQIYYFTSGKGKMKIDGEIHPVCEGDAVHLPPKTMHQLINDSDDWIEHLIITAVVSKNAI</sequence>
<dbReference type="AlphaFoldDB" id="A0A2Z4AKL1"/>
<feature type="domain" description="Cupin type-2" evidence="2">
    <location>
        <begin position="55"/>
        <end position="108"/>
    </location>
</feature>